<dbReference type="PANTHER" id="PTHR38225">
    <property type="entry name" value="PROTEIN, PUTATIVE-RELATED"/>
    <property type="match status" value="1"/>
</dbReference>
<accession>A0A7N0TL18</accession>
<protein>
    <submittedName>
        <fullName evidence="2">Uncharacterized protein</fullName>
    </submittedName>
</protein>
<evidence type="ECO:0000313" key="3">
    <source>
        <dbReference type="Proteomes" id="UP000594263"/>
    </source>
</evidence>
<dbReference type="PANTHER" id="PTHR38225:SF4">
    <property type="entry name" value="PROTEIN, PUTATIVE-RELATED"/>
    <property type="match status" value="1"/>
</dbReference>
<keyword evidence="1" id="KW-1133">Transmembrane helix</keyword>
<dbReference type="EnsemblPlants" id="Kaladp0039s0526.1.v1.1">
    <property type="protein sequence ID" value="Kaladp0039s0526.1.v1.1"/>
    <property type="gene ID" value="Kaladp0039s0526.v1.1"/>
</dbReference>
<keyword evidence="1" id="KW-0812">Transmembrane</keyword>
<sequence>MALLFSSTFHNLNRPLLLKLKPTKYPHVRSHSFRDEFPEGKATNKVDANLHVLKQRMEELSVRERSNNRHQQHHAAGWAYKSYNYTISGYKGKGNNSDFRIIMSEFTELLGQMGVTFALVFLSGFLGICLASLLIRSCSTLLQHL</sequence>
<dbReference type="Gramene" id="Kaladp0039s0526.1.v1.1">
    <property type="protein sequence ID" value="Kaladp0039s0526.1.v1.1"/>
    <property type="gene ID" value="Kaladp0039s0526.v1.1"/>
</dbReference>
<keyword evidence="3" id="KW-1185">Reference proteome</keyword>
<evidence type="ECO:0000313" key="2">
    <source>
        <dbReference type="EnsemblPlants" id="Kaladp0039s0526.1.v1.1"/>
    </source>
</evidence>
<dbReference type="Proteomes" id="UP000594263">
    <property type="component" value="Unplaced"/>
</dbReference>
<keyword evidence="1" id="KW-0472">Membrane</keyword>
<evidence type="ECO:0000256" key="1">
    <source>
        <dbReference type="SAM" id="Phobius"/>
    </source>
</evidence>
<organism evidence="2 3">
    <name type="scientific">Kalanchoe fedtschenkoi</name>
    <name type="common">Lavender scallops</name>
    <name type="synonym">South American air plant</name>
    <dbReference type="NCBI Taxonomy" id="63787"/>
    <lineage>
        <taxon>Eukaryota</taxon>
        <taxon>Viridiplantae</taxon>
        <taxon>Streptophyta</taxon>
        <taxon>Embryophyta</taxon>
        <taxon>Tracheophyta</taxon>
        <taxon>Spermatophyta</taxon>
        <taxon>Magnoliopsida</taxon>
        <taxon>eudicotyledons</taxon>
        <taxon>Gunneridae</taxon>
        <taxon>Pentapetalae</taxon>
        <taxon>Saxifragales</taxon>
        <taxon>Crassulaceae</taxon>
        <taxon>Kalanchoe</taxon>
    </lineage>
</organism>
<name>A0A7N0TL18_KALFE</name>
<feature type="transmembrane region" description="Helical" evidence="1">
    <location>
        <begin position="113"/>
        <end position="135"/>
    </location>
</feature>
<dbReference type="AlphaFoldDB" id="A0A7N0TL18"/>
<reference evidence="2" key="1">
    <citation type="submission" date="2021-01" db="UniProtKB">
        <authorList>
            <consortium name="EnsemblPlants"/>
        </authorList>
    </citation>
    <scope>IDENTIFICATION</scope>
</reference>
<proteinExistence type="predicted"/>